<accession>A0ABU4WJM9</accession>
<keyword evidence="9" id="KW-1185">Reference proteome</keyword>
<feature type="transmembrane region" description="Helical" evidence="7">
    <location>
        <begin position="327"/>
        <end position="348"/>
    </location>
</feature>
<dbReference type="InterPro" id="IPR045018">
    <property type="entry name" value="Azg-like"/>
</dbReference>
<feature type="transmembrane region" description="Helical" evidence="7">
    <location>
        <begin position="105"/>
        <end position="121"/>
    </location>
</feature>
<feature type="transmembrane region" description="Helical" evidence="7">
    <location>
        <begin position="386"/>
        <end position="410"/>
    </location>
</feature>
<feature type="transmembrane region" description="Helical" evidence="7">
    <location>
        <begin position="196"/>
        <end position="213"/>
    </location>
</feature>
<evidence type="ECO:0000256" key="5">
    <source>
        <dbReference type="ARBA" id="ARBA00022989"/>
    </source>
</evidence>
<dbReference type="RefSeq" id="WP_370397140.1">
    <property type="nucleotide sequence ID" value="NZ_JALBUT010000006.1"/>
</dbReference>
<gene>
    <name evidence="8" type="ORF">MOX91_05805</name>
</gene>
<feature type="transmembrane region" description="Helical" evidence="7">
    <location>
        <begin position="49"/>
        <end position="70"/>
    </location>
</feature>
<evidence type="ECO:0000313" key="9">
    <source>
        <dbReference type="Proteomes" id="UP001275932"/>
    </source>
</evidence>
<feature type="transmembrane region" description="Helical" evidence="7">
    <location>
        <begin position="354"/>
        <end position="374"/>
    </location>
</feature>
<feature type="transmembrane region" description="Helical" evidence="7">
    <location>
        <begin position="172"/>
        <end position="189"/>
    </location>
</feature>
<dbReference type="Pfam" id="PF00860">
    <property type="entry name" value="Xan_ur_permease"/>
    <property type="match status" value="1"/>
</dbReference>
<proteinExistence type="inferred from homology"/>
<evidence type="ECO:0000313" key="8">
    <source>
        <dbReference type="EMBL" id="MDX8415692.1"/>
    </source>
</evidence>
<keyword evidence="6 7" id="KW-0472">Membrane</keyword>
<keyword evidence="5 7" id="KW-1133">Transmembrane helix</keyword>
<feature type="transmembrane region" description="Helical" evidence="7">
    <location>
        <begin position="77"/>
        <end position="99"/>
    </location>
</feature>
<keyword evidence="4 7" id="KW-0812">Transmembrane</keyword>
<feature type="transmembrane region" description="Helical" evidence="7">
    <location>
        <begin position="422"/>
        <end position="439"/>
    </location>
</feature>
<dbReference type="PANTHER" id="PTHR43337:SF1">
    <property type="entry name" value="XANTHINE_URACIL PERMEASE C887.17-RELATED"/>
    <property type="match status" value="1"/>
</dbReference>
<comment type="similarity">
    <text evidence="2">Belongs to the nucleobase:cation symporter-2 (NCS2) (TC 2.A.40) family. Azg-like subfamily.</text>
</comment>
<feature type="transmembrane region" description="Helical" evidence="7">
    <location>
        <begin position="252"/>
        <end position="273"/>
    </location>
</feature>
<evidence type="ECO:0000256" key="4">
    <source>
        <dbReference type="ARBA" id="ARBA00022692"/>
    </source>
</evidence>
<organism evidence="8 9">
    <name type="scientific">Intestinicryptomonas porci</name>
    <dbReference type="NCBI Taxonomy" id="2926320"/>
    <lineage>
        <taxon>Bacteria</taxon>
        <taxon>Pseudomonadati</taxon>
        <taxon>Verrucomicrobiota</taxon>
        <taxon>Opitutia</taxon>
        <taxon>Opitutales</taxon>
        <taxon>Intestinicryptomonaceae</taxon>
        <taxon>Intestinicryptomonas</taxon>
    </lineage>
</organism>
<dbReference type="Proteomes" id="UP001275932">
    <property type="component" value="Unassembled WGS sequence"/>
</dbReference>
<sequence>MNFLDRFFEISKRNSTVKTEITAGFTTFAAMSYILAVNPAILSSTGMEAAGLITVTAIAAIISSIAMGLYSNLPIAAAPAMGTNTYFAVIICAGMGLTWQQALSVTFYNGIVFLLISICGVREKIIKSLPNALKISLQCGIGLFIAFMGLQHSGIISKNDATFVALGNLDTPQVWLTLLGFAAMASMIAKKVRGAIIYSILAITAIAFFVPDADGVPLAKMPEKIVSLPNSISQTFCALDFAYPFRDIRTSLPVIFTLLLLDLFDTIGTVVALCKRMESANHCGEPKSLSKALVVDSSSTIMGALLGTSTVTCFVESASGIEDGGRTGLVSIITGICFAAALFFTPIISSIPAFVTAPALILVGIMMMSGIGSLNTKDPAEHMPAIFCMMMIMLSFSITKGFAFGVIMYVLMMAASSRIKKISAPTWGLFAVMCLFLFAI</sequence>
<comment type="subcellular location">
    <subcellularLocation>
        <location evidence="1">Endomembrane system</location>
        <topology evidence="1">Multi-pass membrane protein</topology>
    </subcellularLocation>
</comment>
<evidence type="ECO:0000256" key="6">
    <source>
        <dbReference type="ARBA" id="ARBA00023136"/>
    </source>
</evidence>
<dbReference type="InterPro" id="IPR006043">
    <property type="entry name" value="NCS2"/>
</dbReference>
<keyword evidence="3" id="KW-0813">Transport</keyword>
<dbReference type="EMBL" id="JALBUT010000006">
    <property type="protein sequence ID" value="MDX8415692.1"/>
    <property type="molecule type" value="Genomic_DNA"/>
</dbReference>
<evidence type="ECO:0000256" key="7">
    <source>
        <dbReference type="SAM" id="Phobius"/>
    </source>
</evidence>
<feature type="transmembrane region" description="Helical" evidence="7">
    <location>
        <begin position="133"/>
        <end position="152"/>
    </location>
</feature>
<evidence type="ECO:0000256" key="3">
    <source>
        <dbReference type="ARBA" id="ARBA00022448"/>
    </source>
</evidence>
<comment type="caution">
    <text evidence="8">The sequence shown here is derived from an EMBL/GenBank/DDBJ whole genome shotgun (WGS) entry which is preliminary data.</text>
</comment>
<evidence type="ECO:0000256" key="1">
    <source>
        <dbReference type="ARBA" id="ARBA00004127"/>
    </source>
</evidence>
<protein>
    <submittedName>
        <fullName evidence="8">NCS2 family permease</fullName>
    </submittedName>
</protein>
<reference evidence="8 9" key="1">
    <citation type="submission" date="2022-03" db="EMBL/GenBank/DDBJ databases">
        <title>Novel taxa within the pig intestine.</title>
        <authorList>
            <person name="Wylensek D."/>
            <person name="Bishof K."/>
            <person name="Afrizal A."/>
            <person name="Clavel T."/>
        </authorList>
    </citation>
    <scope>NUCLEOTIDE SEQUENCE [LARGE SCALE GENOMIC DNA]</scope>
    <source>
        <strain evidence="8 9">CLA-KB-P66</strain>
    </source>
</reference>
<feature type="transmembrane region" description="Helical" evidence="7">
    <location>
        <begin position="21"/>
        <end position="43"/>
    </location>
</feature>
<name>A0ABU4WJM9_9BACT</name>
<evidence type="ECO:0000256" key="2">
    <source>
        <dbReference type="ARBA" id="ARBA00005697"/>
    </source>
</evidence>
<dbReference type="PANTHER" id="PTHR43337">
    <property type="entry name" value="XANTHINE/URACIL PERMEASE C887.17-RELATED"/>
    <property type="match status" value="1"/>
</dbReference>